<geneLocation type="plasmid" evidence="1 2">
    <name>pSLE1</name>
</geneLocation>
<dbReference type="PATRIC" id="fig|1437453.6.peg.7168"/>
<dbReference type="EMBL" id="LN831788">
    <property type="protein sequence ID" value="CQR59210.1"/>
    <property type="molecule type" value="Genomic_DNA"/>
</dbReference>
<dbReference type="KEGG" id="sle:sle1_043"/>
<sequence>MRTAYTAVYAEGLTPAPRRREPAPLKVYRGIRPLR</sequence>
<gene>
    <name evidence="1" type="ORF">sle1_043</name>
</gene>
<evidence type="ECO:0000313" key="2">
    <source>
        <dbReference type="Proteomes" id="UP000035016"/>
    </source>
</evidence>
<dbReference type="AlphaFoldDB" id="A0A0F7VL00"/>
<dbReference type="Proteomes" id="UP000035016">
    <property type="component" value="Plasmid pSLE1"/>
</dbReference>
<reference evidence="2" key="1">
    <citation type="submission" date="2015-02" db="EMBL/GenBank/DDBJ databases">
        <authorList>
            <person name="Gomez-Escribano P.J."/>
        </authorList>
    </citation>
    <scope>NUCLEOTIDE SEQUENCE [LARGE SCALE GENOMIC DNA]</scope>
    <source>
        <strain evidence="2">C34 (DSM 42122 / NRRL B-24963)</strain>
        <plasmid evidence="2">pSLE1</plasmid>
    </source>
</reference>
<keyword evidence="1" id="KW-0614">Plasmid</keyword>
<organism evidence="1 2">
    <name type="scientific">Streptomyces leeuwenhoekii</name>
    <dbReference type="NCBI Taxonomy" id="1437453"/>
    <lineage>
        <taxon>Bacteria</taxon>
        <taxon>Bacillati</taxon>
        <taxon>Actinomycetota</taxon>
        <taxon>Actinomycetes</taxon>
        <taxon>Kitasatosporales</taxon>
        <taxon>Streptomycetaceae</taxon>
        <taxon>Streptomyces</taxon>
    </lineage>
</organism>
<protein>
    <submittedName>
        <fullName evidence="1">Sle1_043 protein</fullName>
    </submittedName>
</protein>
<proteinExistence type="predicted"/>
<accession>A0A0F7VL00</accession>
<name>A0A0F7VL00_STRLW</name>
<evidence type="ECO:0000313" key="1">
    <source>
        <dbReference type="EMBL" id="CQR59210.1"/>
    </source>
</evidence>